<proteinExistence type="predicted"/>
<dbReference type="SUPFAM" id="SSF47413">
    <property type="entry name" value="lambda repressor-like DNA-binding domains"/>
    <property type="match status" value="1"/>
</dbReference>
<evidence type="ECO:0000313" key="2">
    <source>
        <dbReference type="EMBL" id="MBB5806686.1"/>
    </source>
</evidence>
<dbReference type="Proteomes" id="UP000552097">
    <property type="component" value="Unassembled WGS sequence"/>
</dbReference>
<dbReference type="InterPro" id="IPR043917">
    <property type="entry name" value="DUF5753"/>
</dbReference>
<dbReference type="EMBL" id="JACHMO010000001">
    <property type="protein sequence ID" value="MBB5806686.1"/>
    <property type="molecule type" value="Genomic_DNA"/>
</dbReference>
<dbReference type="Gene3D" id="1.10.260.40">
    <property type="entry name" value="lambda repressor-like DNA-binding domains"/>
    <property type="match status" value="1"/>
</dbReference>
<dbReference type="Pfam" id="PF19054">
    <property type="entry name" value="DUF5753"/>
    <property type="match status" value="1"/>
</dbReference>
<dbReference type="RefSeq" id="WP_184926464.1">
    <property type="nucleotide sequence ID" value="NZ_JACHMO010000001.1"/>
</dbReference>
<evidence type="ECO:0000313" key="3">
    <source>
        <dbReference type="Proteomes" id="UP000552097"/>
    </source>
</evidence>
<protein>
    <submittedName>
        <fullName evidence="2">Transcriptional regulator with XRE-family HTH domain</fullName>
    </submittedName>
</protein>
<evidence type="ECO:0000259" key="1">
    <source>
        <dbReference type="PROSITE" id="PS50943"/>
    </source>
</evidence>
<sequence>MGQARQTVERLQLGLALTRLRGRANKSQGEAGAVINRSASRLSQVENGKGALGTEELVKLLDYFGVRGQERETILALGAAARRRSTRRGYVDNLPEPFQRLVELQAAARQINWYECGIVPGLVQSPDYIRAIMRLSNSIYWDSSEAETVERILFREEHQRRVLEIGEPKQIDIVFTEDSLDHVIGDASVMRGQLLHLLQLLERQVNIRVVPNGTANNPALGGGLVVLDFPQATPVSFASVLHGPYTYYDQPEDIEPMQRIFTRVQELALSSEDTRMLLIDRLKEAK</sequence>
<keyword evidence="3" id="KW-1185">Reference proteome</keyword>
<gene>
    <name evidence="2" type="ORF">F4560_006454</name>
</gene>
<dbReference type="InterPro" id="IPR010982">
    <property type="entry name" value="Lambda_DNA-bd_dom_sf"/>
</dbReference>
<comment type="caution">
    <text evidence="2">The sequence shown here is derived from an EMBL/GenBank/DDBJ whole genome shotgun (WGS) entry which is preliminary data.</text>
</comment>
<dbReference type="GO" id="GO:0003677">
    <property type="term" value="F:DNA binding"/>
    <property type="evidence" value="ECO:0007669"/>
    <property type="project" value="InterPro"/>
</dbReference>
<accession>A0A7W9HR48</accession>
<organism evidence="2 3">
    <name type="scientific">Saccharothrix ecbatanensis</name>
    <dbReference type="NCBI Taxonomy" id="1105145"/>
    <lineage>
        <taxon>Bacteria</taxon>
        <taxon>Bacillati</taxon>
        <taxon>Actinomycetota</taxon>
        <taxon>Actinomycetes</taxon>
        <taxon>Pseudonocardiales</taxon>
        <taxon>Pseudonocardiaceae</taxon>
        <taxon>Saccharothrix</taxon>
    </lineage>
</organism>
<feature type="domain" description="HTH cro/C1-type" evidence="1">
    <location>
        <begin position="17"/>
        <end position="71"/>
    </location>
</feature>
<dbReference type="SMART" id="SM00530">
    <property type="entry name" value="HTH_XRE"/>
    <property type="match status" value="1"/>
</dbReference>
<dbReference type="Pfam" id="PF13560">
    <property type="entry name" value="HTH_31"/>
    <property type="match status" value="1"/>
</dbReference>
<reference evidence="2 3" key="1">
    <citation type="submission" date="2020-08" db="EMBL/GenBank/DDBJ databases">
        <title>Sequencing the genomes of 1000 actinobacteria strains.</title>
        <authorList>
            <person name="Klenk H.-P."/>
        </authorList>
    </citation>
    <scope>NUCLEOTIDE SEQUENCE [LARGE SCALE GENOMIC DNA]</scope>
    <source>
        <strain evidence="2 3">DSM 45486</strain>
    </source>
</reference>
<dbReference type="AlphaFoldDB" id="A0A7W9HR48"/>
<dbReference type="CDD" id="cd00093">
    <property type="entry name" value="HTH_XRE"/>
    <property type="match status" value="1"/>
</dbReference>
<name>A0A7W9HR48_9PSEU</name>
<dbReference type="InterPro" id="IPR001387">
    <property type="entry name" value="Cro/C1-type_HTH"/>
</dbReference>
<dbReference type="PROSITE" id="PS50943">
    <property type="entry name" value="HTH_CROC1"/>
    <property type="match status" value="1"/>
</dbReference>